<dbReference type="Gene3D" id="3.40.50.1580">
    <property type="entry name" value="Nucleoside phosphorylase domain"/>
    <property type="match status" value="1"/>
</dbReference>
<feature type="domain" description="Nucleoside phosphorylase" evidence="6">
    <location>
        <begin position="14"/>
        <end position="271"/>
    </location>
</feature>
<evidence type="ECO:0000256" key="2">
    <source>
        <dbReference type="ARBA" id="ARBA00011974"/>
    </source>
</evidence>
<dbReference type="GO" id="GO:0008782">
    <property type="term" value="F:adenosylhomocysteine nucleosidase activity"/>
    <property type="evidence" value="ECO:0007669"/>
    <property type="project" value="UniProtKB-EC"/>
</dbReference>
<evidence type="ECO:0000313" key="8">
    <source>
        <dbReference type="Proteomes" id="UP000823616"/>
    </source>
</evidence>
<dbReference type="AlphaFoldDB" id="A0A9D9HHV2"/>
<reference evidence="7" key="2">
    <citation type="journal article" date="2021" name="PeerJ">
        <title>Extensive microbial diversity within the chicken gut microbiome revealed by metagenomics and culture.</title>
        <authorList>
            <person name="Gilroy R."/>
            <person name="Ravi A."/>
            <person name="Getino M."/>
            <person name="Pursley I."/>
            <person name="Horton D.L."/>
            <person name="Alikhan N.F."/>
            <person name="Baker D."/>
            <person name="Gharbi K."/>
            <person name="Hall N."/>
            <person name="Watson M."/>
            <person name="Adriaenssens E.M."/>
            <person name="Foster-Nyarko E."/>
            <person name="Jarju S."/>
            <person name="Secka A."/>
            <person name="Antonio M."/>
            <person name="Oren A."/>
            <person name="Chaudhuri R.R."/>
            <person name="La Ragione R."/>
            <person name="Hildebrand F."/>
            <person name="Pallen M.J."/>
        </authorList>
    </citation>
    <scope>NUCLEOTIDE SEQUENCE</scope>
    <source>
        <strain evidence="7">B3-4054</strain>
    </source>
</reference>
<dbReference type="GO" id="GO:0019509">
    <property type="term" value="P:L-methionine salvage from methylthioadenosine"/>
    <property type="evidence" value="ECO:0007669"/>
    <property type="project" value="InterPro"/>
</dbReference>
<sequence length="282" mass="29396">MANANRKVCTSVPKAGIIGAEQQEVDLLREKLTGVRFFESAGMPFWEGELGGVPVAVARCGVGKVNAAMCVQILADRCGVSAVLNTGSAGGTDSSLGVLDMVVSSDAVFHDVDVRTFGYAQGQVPGTPSPFFVADGAMRRAALQVFAGLDAEFYAALEQEAASVLASGCPQETPPADPHLPLRRLPRMKEGRVASGDLFVSDEGVRAGIVSAFSPACVEMEGAAVAQAACANGLPFLILRNISDLAGNGSGLSYTDFSWWASRISAAVVLRMLGVAESWLPR</sequence>
<accession>A0A9D9HHV2</accession>
<evidence type="ECO:0000313" key="7">
    <source>
        <dbReference type="EMBL" id="MBO8450662.1"/>
    </source>
</evidence>
<dbReference type="PANTHER" id="PTHR46832">
    <property type="entry name" value="5'-METHYLTHIOADENOSINE/S-ADENOSYLHOMOCYSTEINE NUCLEOSIDASE"/>
    <property type="match status" value="1"/>
</dbReference>
<keyword evidence="7" id="KW-0326">Glycosidase</keyword>
<protein>
    <recommendedName>
        <fullName evidence="2">adenosylhomocysteine nucleosidase</fullName>
        <ecNumber evidence="2">3.2.2.9</ecNumber>
    </recommendedName>
</protein>
<evidence type="ECO:0000256" key="1">
    <source>
        <dbReference type="ARBA" id="ARBA00004945"/>
    </source>
</evidence>
<dbReference type="EC" id="3.2.2.9" evidence="2"/>
<dbReference type="CDD" id="cd09008">
    <property type="entry name" value="MTAN"/>
    <property type="match status" value="1"/>
</dbReference>
<keyword evidence="5" id="KW-0486">Methionine biosynthesis</keyword>
<dbReference type="GO" id="GO:0009164">
    <property type="term" value="P:nucleoside catabolic process"/>
    <property type="evidence" value="ECO:0007669"/>
    <property type="project" value="InterPro"/>
</dbReference>
<dbReference type="EMBL" id="JADIMS010000112">
    <property type="protein sequence ID" value="MBO8450662.1"/>
    <property type="molecule type" value="Genomic_DNA"/>
</dbReference>
<dbReference type="NCBIfam" id="TIGR01704">
    <property type="entry name" value="MTA_SAH-Nsdase"/>
    <property type="match status" value="1"/>
</dbReference>
<dbReference type="PANTHER" id="PTHR46832:SF1">
    <property type="entry name" value="5'-METHYLTHIOADENOSINE_S-ADENOSYLHOMOCYSTEINE NUCLEOSIDASE"/>
    <property type="match status" value="1"/>
</dbReference>
<evidence type="ECO:0000259" key="6">
    <source>
        <dbReference type="Pfam" id="PF01048"/>
    </source>
</evidence>
<dbReference type="SUPFAM" id="SSF53167">
    <property type="entry name" value="Purine and uridine phosphorylases"/>
    <property type="match status" value="1"/>
</dbReference>
<dbReference type="GO" id="GO:0005829">
    <property type="term" value="C:cytosol"/>
    <property type="evidence" value="ECO:0007669"/>
    <property type="project" value="TreeGrafter"/>
</dbReference>
<dbReference type="InterPro" id="IPR010049">
    <property type="entry name" value="MTA_SAH_Nsdase"/>
</dbReference>
<keyword evidence="4 7" id="KW-0378">Hydrolase</keyword>
<dbReference type="Pfam" id="PF01048">
    <property type="entry name" value="PNP_UDP_1"/>
    <property type="match status" value="1"/>
</dbReference>
<dbReference type="InterPro" id="IPR000845">
    <property type="entry name" value="Nucleoside_phosphorylase_d"/>
</dbReference>
<evidence type="ECO:0000256" key="5">
    <source>
        <dbReference type="ARBA" id="ARBA00023167"/>
    </source>
</evidence>
<dbReference type="GO" id="GO:0008930">
    <property type="term" value="F:methylthioadenosine nucleosidase activity"/>
    <property type="evidence" value="ECO:0007669"/>
    <property type="project" value="InterPro"/>
</dbReference>
<evidence type="ECO:0000256" key="4">
    <source>
        <dbReference type="ARBA" id="ARBA00022801"/>
    </source>
</evidence>
<proteinExistence type="predicted"/>
<dbReference type="Proteomes" id="UP000823616">
    <property type="component" value="Unassembled WGS sequence"/>
</dbReference>
<gene>
    <name evidence="7" type="ORF">IAA96_06110</name>
</gene>
<comment type="caution">
    <text evidence="7">The sequence shown here is derived from an EMBL/GenBank/DDBJ whole genome shotgun (WGS) entry which is preliminary data.</text>
</comment>
<keyword evidence="3" id="KW-0028">Amino-acid biosynthesis</keyword>
<evidence type="ECO:0000256" key="3">
    <source>
        <dbReference type="ARBA" id="ARBA00022605"/>
    </source>
</evidence>
<dbReference type="GO" id="GO:0019284">
    <property type="term" value="P:L-methionine salvage from S-adenosylmethionine"/>
    <property type="evidence" value="ECO:0007669"/>
    <property type="project" value="TreeGrafter"/>
</dbReference>
<name>A0A9D9HHV2_9SPIR</name>
<dbReference type="InterPro" id="IPR035994">
    <property type="entry name" value="Nucleoside_phosphorylase_sf"/>
</dbReference>
<organism evidence="7 8">
    <name type="scientific">Candidatus Avitreponema avistercoris</name>
    <dbReference type="NCBI Taxonomy" id="2840705"/>
    <lineage>
        <taxon>Bacteria</taxon>
        <taxon>Pseudomonadati</taxon>
        <taxon>Spirochaetota</taxon>
        <taxon>Spirochaetia</taxon>
        <taxon>Spirochaetales</taxon>
        <taxon>Candidatus Avitreponema</taxon>
    </lineage>
</organism>
<comment type="pathway">
    <text evidence="1">Amino-acid biosynthesis; L-methionine biosynthesis via salvage pathway; S-methyl-5-thio-alpha-D-ribose 1-phosphate from S-methyl-5'-thioadenosine (hydrolase route): step 1/2.</text>
</comment>
<reference evidence="7" key="1">
    <citation type="submission" date="2020-10" db="EMBL/GenBank/DDBJ databases">
        <authorList>
            <person name="Gilroy R."/>
        </authorList>
    </citation>
    <scope>NUCLEOTIDE SEQUENCE</scope>
    <source>
        <strain evidence="7">B3-4054</strain>
    </source>
</reference>
<dbReference type="NCBIfam" id="NF004079">
    <property type="entry name" value="PRK05584.1"/>
    <property type="match status" value="1"/>
</dbReference>